<evidence type="ECO:0000313" key="3">
    <source>
        <dbReference type="Proteomes" id="UP000008810"/>
    </source>
</evidence>
<dbReference type="InParanoid" id="A0A2K2DL46"/>
<dbReference type="Gramene" id="PNT74993">
    <property type="protein sequence ID" value="PNT74993"/>
    <property type="gene ID" value="BRADI_1g26025v3"/>
</dbReference>
<sequence>MAIVDGEKVRRMTPQRPSFLPSKLIQSRRSMTTATATTSCKPEDEGLRGEPCVRTCPCRVNLKDHDPLRAHTTTPLASIHDPSKSATTTSLIHSALQQKQYMFVFQINTAAAATKLQIGSRVTTSLHREPGARQYKIHLLD</sequence>
<gene>
    <name evidence="1" type="ORF">BRADI_1g26025v3</name>
</gene>
<evidence type="ECO:0000313" key="2">
    <source>
        <dbReference type="EnsemblPlants" id="PNT74993"/>
    </source>
</evidence>
<dbReference type="Proteomes" id="UP000008810">
    <property type="component" value="Chromosome 1"/>
</dbReference>
<keyword evidence="3" id="KW-1185">Reference proteome</keyword>
<reference evidence="1 2" key="1">
    <citation type="journal article" date="2010" name="Nature">
        <title>Genome sequencing and analysis of the model grass Brachypodium distachyon.</title>
        <authorList>
            <consortium name="International Brachypodium Initiative"/>
        </authorList>
    </citation>
    <scope>NUCLEOTIDE SEQUENCE [LARGE SCALE GENOMIC DNA]</scope>
    <source>
        <strain evidence="1 2">Bd21</strain>
    </source>
</reference>
<dbReference type="AlphaFoldDB" id="A0A2K2DL46"/>
<proteinExistence type="predicted"/>
<dbReference type="EnsemblPlants" id="PNT74993">
    <property type="protein sequence ID" value="PNT74993"/>
    <property type="gene ID" value="BRADI_1g26025v3"/>
</dbReference>
<name>A0A2K2DL46_BRADI</name>
<dbReference type="EMBL" id="CM000880">
    <property type="protein sequence ID" value="PNT74993.1"/>
    <property type="molecule type" value="Genomic_DNA"/>
</dbReference>
<accession>A0A2K2DL46</accession>
<reference evidence="2" key="3">
    <citation type="submission" date="2018-08" db="UniProtKB">
        <authorList>
            <consortium name="EnsemblPlants"/>
        </authorList>
    </citation>
    <scope>IDENTIFICATION</scope>
    <source>
        <strain evidence="2">cv. Bd21</strain>
    </source>
</reference>
<protein>
    <submittedName>
        <fullName evidence="1 2">Uncharacterized protein</fullName>
    </submittedName>
</protein>
<organism evidence="1">
    <name type="scientific">Brachypodium distachyon</name>
    <name type="common">Purple false brome</name>
    <name type="synonym">Trachynia distachya</name>
    <dbReference type="NCBI Taxonomy" id="15368"/>
    <lineage>
        <taxon>Eukaryota</taxon>
        <taxon>Viridiplantae</taxon>
        <taxon>Streptophyta</taxon>
        <taxon>Embryophyta</taxon>
        <taxon>Tracheophyta</taxon>
        <taxon>Spermatophyta</taxon>
        <taxon>Magnoliopsida</taxon>
        <taxon>Liliopsida</taxon>
        <taxon>Poales</taxon>
        <taxon>Poaceae</taxon>
        <taxon>BOP clade</taxon>
        <taxon>Pooideae</taxon>
        <taxon>Stipodae</taxon>
        <taxon>Brachypodieae</taxon>
        <taxon>Brachypodium</taxon>
    </lineage>
</organism>
<reference evidence="1" key="2">
    <citation type="submission" date="2017-06" db="EMBL/GenBank/DDBJ databases">
        <title>WGS assembly of Brachypodium distachyon.</title>
        <authorList>
            <consortium name="The International Brachypodium Initiative"/>
            <person name="Lucas S."/>
            <person name="Harmon-Smith M."/>
            <person name="Lail K."/>
            <person name="Tice H."/>
            <person name="Grimwood J."/>
            <person name="Bruce D."/>
            <person name="Barry K."/>
            <person name="Shu S."/>
            <person name="Lindquist E."/>
            <person name="Wang M."/>
            <person name="Pitluck S."/>
            <person name="Vogel J.P."/>
            <person name="Garvin D.F."/>
            <person name="Mockler T.C."/>
            <person name="Schmutz J."/>
            <person name="Rokhsar D."/>
            <person name="Bevan M.W."/>
        </authorList>
    </citation>
    <scope>NUCLEOTIDE SEQUENCE</scope>
    <source>
        <strain evidence="1">Bd21</strain>
    </source>
</reference>
<evidence type="ECO:0000313" key="1">
    <source>
        <dbReference type="EMBL" id="PNT74993.1"/>
    </source>
</evidence>